<dbReference type="EMBL" id="JACHHO010000001">
    <property type="protein sequence ID" value="MBB5203011.1"/>
    <property type="molecule type" value="Genomic_DNA"/>
</dbReference>
<feature type="active site" evidence="6">
    <location>
        <position position="387"/>
    </location>
</feature>
<evidence type="ECO:0000256" key="5">
    <source>
        <dbReference type="ARBA" id="ARBA00023098"/>
    </source>
</evidence>
<keyword evidence="4" id="KW-0949">S-adenosyl-L-methionine</keyword>
<protein>
    <submittedName>
        <fullName evidence="7">Cyclopropane-fatty-acyl-phospholipid synthase</fullName>
        <ecNumber evidence="7">2.1.1.79</ecNumber>
    </submittedName>
</protein>
<keyword evidence="2 7" id="KW-0489">Methyltransferase</keyword>
<dbReference type="Gene3D" id="3.40.50.150">
    <property type="entry name" value="Vaccinia Virus protein VP39"/>
    <property type="match status" value="1"/>
</dbReference>
<dbReference type="GO" id="GO:0008825">
    <property type="term" value="F:cyclopropane-fatty-acyl-phospholipid synthase activity"/>
    <property type="evidence" value="ECO:0007669"/>
    <property type="project" value="UniProtKB-EC"/>
</dbReference>
<dbReference type="AlphaFoldDB" id="A0A840S2V1"/>
<dbReference type="InterPro" id="IPR050723">
    <property type="entry name" value="CFA/CMAS"/>
</dbReference>
<dbReference type="GO" id="GO:0008610">
    <property type="term" value="P:lipid biosynthetic process"/>
    <property type="evidence" value="ECO:0007669"/>
    <property type="project" value="InterPro"/>
</dbReference>
<reference evidence="7 8" key="1">
    <citation type="submission" date="2020-08" db="EMBL/GenBank/DDBJ databases">
        <title>Genomic Encyclopedia of Type Strains, Phase IV (KMG-IV): sequencing the most valuable type-strain genomes for metagenomic binning, comparative biology and taxonomic classification.</title>
        <authorList>
            <person name="Goeker M."/>
        </authorList>
    </citation>
    <scope>NUCLEOTIDE SEQUENCE [LARGE SCALE GENOMIC DNA]</scope>
    <source>
        <strain evidence="7 8">DSM 23958</strain>
    </source>
</reference>
<keyword evidence="8" id="KW-1185">Reference proteome</keyword>
<organism evidence="7 8">
    <name type="scientific">Inhella inkyongensis</name>
    <dbReference type="NCBI Taxonomy" id="392593"/>
    <lineage>
        <taxon>Bacteria</taxon>
        <taxon>Pseudomonadati</taxon>
        <taxon>Pseudomonadota</taxon>
        <taxon>Betaproteobacteria</taxon>
        <taxon>Burkholderiales</taxon>
        <taxon>Sphaerotilaceae</taxon>
        <taxon>Inhella</taxon>
    </lineage>
</organism>
<dbReference type="RefSeq" id="WP_138857901.1">
    <property type="nucleotide sequence ID" value="NZ_CP040709.1"/>
</dbReference>
<evidence type="ECO:0000313" key="7">
    <source>
        <dbReference type="EMBL" id="MBB5203011.1"/>
    </source>
</evidence>
<dbReference type="CDD" id="cd02440">
    <property type="entry name" value="AdoMet_MTases"/>
    <property type="match status" value="1"/>
</dbReference>
<dbReference type="Proteomes" id="UP000554837">
    <property type="component" value="Unassembled WGS sequence"/>
</dbReference>
<dbReference type="InterPro" id="IPR029063">
    <property type="entry name" value="SAM-dependent_MTases_sf"/>
</dbReference>
<evidence type="ECO:0000256" key="2">
    <source>
        <dbReference type="ARBA" id="ARBA00022603"/>
    </source>
</evidence>
<proteinExistence type="inferred from homology"/>
<gene>
    <name evidence="7" type="ORF">HNQ51_000304</name>
</gene>
<dbReference type="PANTHER" id="PTHR43667:SF2">
    <property type="entry name" value="FATTY ACID C-METHYL TRANSFERASE"/>
    <property type="match status" value="1"/>
</dbReference>
<comment type="similarity">
    <text evidence="1">Belongs to the CFA/CMAS family.</text>
</comment>
<dbReference type="OrthoDB" id="9782855at2"/>
<dbReference type="PIRSF" id="PIRSF003085">
    <property type="entry name" value="CMAS"/>
    <property type="match status" value="1"/>
</dbReference>
<evidence type="ECO:0000313" key="8">
    <source>
        <dbReference type="Proteomes" id="UP000554837"/>
    </source>
</evidence>
<dbReference type="EC" id="2.1.1.79" evidence="7"/>
<evidence type="ECO:0000256" key="3">
    <source>
        <dbReference type="ARBA" id="ARBA00022679"/>
    </source>
</evidence>
<keyword evidence="3 7" id="KW-0808">Transferase</keyword>
<dbReference type="InterPro" id="IPR003333">
    <property type="entry name" value="CMAS"/>
</dbReference>
<sequence length="406" mass="45708">MEQTLSKNPGRELAAPADAPFAVRTVFKLLQRLQHGSLDLQLPDGQTLHVGQPLQPRAAMGIHDWALAQATLNRGDIGFAESYIEGHWSSPDLAALLTLFLRNREALESAIYGSWWGALLYRIKHALRRNSKSGSRRNIVAHYDLGNEFYRLWLDPSMNYSSALFSAPGQSLEQAQQAKMARALAQLNLQPGQRLLEIGCGWGAVAEKAVRELGVQHTGITLSDEQLAYARQRLQQAGLSADLRLQDYRDLADAPYDAVVSIEMIEAVGEAYWPTYFQTLARQLKSGGRACVQSIVIRDDLFERYRRGTDFIQQYIFPGGMLPCPKTLREQAEAAGLRLETSFSFGPDYAETLRRWRADFMARADEVLRLGFEPRFLRLWEFYLAYCEAAFETGNTDVVQITLVKA</sequence>
<comment type="caution">
    <text evidence="7">The sequence shown here is derived from an EMBL/GenBank/DDBJ whole genome shotgun (WGS) entry which is preliminary data.</text>
</comment>
<name>A0A840S2V1_9BURK</name>
<dbReference type="PANTHER" id="PTHR43667">
    <property type="entry name" value="CYCLOPROPANE-FATTY-ACYL-PHOSPHOLIPID SYNTHASE"/>
    <property type="match status" value="1"/>
</dbReference>
<evidence type="ECO:0000256" key="1">
    <source>
        <dbReference type="ARBA" id="ARBA00010815"/>
    </source>
</evidence>
<evidence type="ECO:0000256" key="4">
    <source>
        <dbReference type="ARBA" id="ARBA00022691"/>
    </source>
</evidence>
<evidence type="ECO:0000256" key="6">
    <source>
        <dbReference type="PIRSR" id="PIRSR003085-1"/>
    </source>
</evidence>
<accession>A0A840S2V1</accession>
<dbReference type="Pfam" id="PF02353">
    <property type="entry name" value="CMAS"/>
    <property type="match status" value="1"/>
</dbReference>
<dbReference type="SUPFAM" id="SSF53335">
    <property type="entry name" value="S-adenosyl-L-methionine-dependent methyltransferases"/>
    <property type="match status" value="1"/>
</dbReference>
<keyword evidence="5" id="KW-0443">Lipid metabolism</keyword>
<dbReference type="GO" id="GO:0032259">
    <property type="term" value="P:methylation"/>
    <property type="evidence" value="ECO:0007669"/>
    <property type="project" value="UniProtKB-KW"/>
</dbReference>